<name>A0ABQ4NLG5_9RHOB</name>
<keyword evidence="2" id="KW-0472">Membrane</keyword>
<dbReference type="PANTHER" id="PTHR32309:SF13">
    <property type="entry name" value="FERRIC ENTEROBACTIN TRANSPORT PROTEIN FEPE"/>
    <property type="match status" value="1"/>
</dbReference>
<dbReference type="Proteomes" id="UP000786693">
    <property type="component" value="Unassembled WGS sequence"/>
</dbReference>
<feature type="region of interest" description="Disordered" evidence="1">
    <location>
        <begin position="281"/>
        <end position="303"/>
    </location>
</feature>
<dbReference type="InterPro" id="IPR050445">
    <property type="entry name" value="Bact_polysacc_biosynth/exp"/>
</dbReference>
<gene>
    <name evidence="3" type="ORF">JANAI62_18800</name>
</gene>
<organism evidence="3 4">
    <name type="scientific">Jannaschia pagri</name>
    <dbReference type="NCBI Taxonomy" id="2829797"/>
    <lineage>
        <taxon>Bacteria</taxon>
        <taxon>Pseudomonadati</taxon>
        <taxon>Pseudomonadota</taxon>
        <taxon>Alphaproteobacteria</taxon>
        <taxon>Rhodobacterales</taxon>
        <taxon>Roseobacteraceae</taxon>
        <taxon>Jannaschia</taxon>
    </lineage>
</organism>
<evidence type="ECO:0000256" key="1">
    <source>
        <dbReference type="SAM" id="MobiDB-lite"/>
    </source>
</evidence>
<dbReference type="PANTHER" id="PTHR32309">
    <property type="entry name" value="TYROSINE-PROTEIN KINASE"/>
    <property type="match status" value="1"/>
</dbReference>
<evidence type="ECO:0000313" key="4">
    <source>
        <dbReference type="Proteomes" id="UP000786693"/>
    </source>
</evidence>
<keyword evidence="4" id="KW-1185">Reference proteome</keyword>
<dbReference type="EMBL" id="BPFH01000003">
    <property type="protein sequence ID" value="GIT95257.1"/>
    <property type="molecule type" value="Genomic_DNA"/>
</dbReference>
<comment type="caution">
    <text evidence="3">The sequence shown here is derived from an EMBL/GenBank/DDBJ whole genome shotgun (WGS) entry which is preliminary data.</text>
</comment>
<evidence type="ECO:0008006" key="5">
    <source>
        <dbReference type="Google" id="ProtNLM"/>
    </source>
</evidence>
<feature type="transmembrane region" description="Helical" evidence="2">
    <location>
        <begin position="372"/>
        <end position="394"/>
    </location>
</feature>
<reference evidence="3 4" key="1">
    <citation type="submission" date="2021-05" db="EMBL/GenBank/DDBJ databases">
        <title>Bacteria Genome sequencing.</title>
        <authorList>
            <person name="Takabe Y."/>
            <person name="Nakajima Y."/>
            <person name="Suzuki S."/>
            <person name="Shiozaki T."/>
        </authorList>
    </citation>
    <scope>NUCLEOTIDE SEQUENCE [LARGE SCALE GENOMIC DNA]</scope>
    <source>
        <strain evidence="3 4">AI_62</strain>
    </source>
</reference>
<evidence type="ECO:0000256" key="2">
    <source>
        <dbReference type="SAM" id="Phobius"/>
    </source>
</evidence>
<proteinExistence type="predicted"/>
<keyword evidence="2" id="KW-0812">Transmembrane</keyword>
<evidence type="ECO:0000313" key="3">
    <source>
        <dbReference type="EMBL" id="GIT95257.1"/>
    </source>
</evidence>
<accession>A0ABQ4NLG5</accession>
<keyword evidence="2" id="KW-1133">Transmembrane helix</keyword>
<feature type="transmembrane region" description="Helical" evidence="2">
    <location>
        <begin position="21"/>
        <end position="44"/>
    </location>
</feature>
<sequence length="398" mass="44065">MTDATDTQMTSAAPAQPRGRHWLITLSFLLLVVAPTALCAWYLWERAADRYVSTAGFSVRTEEAGSAIESLAGITGLSGSSSSDTDILYDFIQSQQLVRQVQDSLDLRTIWSKVPPDQDPIYAYHPPGTIEDLTAYWRRMVKVYNIGSTGLLELRVQAFDPDDAQRIAQEIQARSSDMINELSAIAREDATRYARDELDGAVERLKVARQAITRFRNRTQIVDPQASIQSQMGILSSLQGELAQTLIDLDILVQTAPANDPRIVQLKRRIETIESRIAEERSKLGLGSRPRNDEGQDEGGTAEGGELDAFADLVGEYESLIVDLNFAEQSYTAALAGYDSSLAESRRQSRYLAAHVRPTLAESAAHPERTKLISLVALFSFLAWGIIVLAAYALRDRR</sequence>
<protein>
    <recommendedName>
        <fullName evidence="5">Capsular polysaccharide transport system permease protein</fullName>
    </recommendedName>
</protein>